<dbReference type="InterPro" id="IPR025975">
    <property type="entry name" value="Polysacc_lyase"/>
</dbReference>
<dbReference type="Gene3D" id="3.10.540.20">
    <property type="match status" value="1"/>
</dbReference>
<keyword evidence="1" id="KW-0456">Lyase</keyword>
<evidence type="ECO:0000313" key="1">
    <source>
        <dbReference type="EMBL" id="EJX01362.1"/>
    </source>
</evidence>
<name>J9G2B4_9ZZZZ</name>
<proteinExistence type="predicted"/>
<dbReference type="Gene3D" id="2.60.120.200">
    <property type="match status" value="1"/>
</dbReference>
<protein>
    <submittedName>
        <fullName evidence="1">Heparin lyase I</fullName>
    </submittedName>
</protein>
<sequence>MKKNICILLGAVLLTGPSSFAQTKQMVPLKERVNVQADSAQIKQIIDGQWVAVGTNKPHAIQLDYSCLFQGKPSYRFELKQEDNTLQGYAKGETKGRAELSYCYATSADFKDLPAQTYLQAQKMKTVYHYGKGSCPQGSGMSYTFSVYIPHTLDPNVSTIFAQWHGMPSRTLVSNPEGKVMRLSVEEFLELEKKMIFKKNTGHEKIAKTNSKGETTYKAGKPNGWLIEQGGYPPLAFGFSQGYFYIKANSDRKWLTDKSDRCNANVEKTGIMQSQTSVYKSSTIAYKLPFDEFPKDCWITFHVNVLWSTYGKEAETIIRPGMLDVEMSYAKEKKEIKQHIVDHQRIQIGRNDEEGYYFKFGIYRVGNSTVPVCYNLAGYKEEERKFNL</sequence>
<dbReference type="Pfam" id="PF14099">
    <property type="entry name" value="Polysacc_lyase"/>
    <property type="match status" value="1"/>
</dbReference>
<comment type="caution">
    <text evidence="1">The sequence shown here is derived from an EMBL/GenBank/DDBJ whole genome shotgun (WGS) entry which is preliminary data.</text>
</comment>
<reference evidence="1" key="1">
    <citation type="journal article" date="2012" name="PLoS ONE">
        <title>Gene sets for utilization of primary and secondary nutrition supplies in the distal gut of endangered iberian lynx.</title>
        <authorList>
            <person name="Alcaide M."/>
            <person name="Messina E."/>
            <person name="Richter M."/>
            <person name="Bargiela R."/>
            <person name="Peplies J."/>
            <person name="Huws S.A."/>
            <person name="Newbold C.J."/>
            <person name="Golyshin P.N."/>
            <person name="Simon M.A."/>
            <person name="Lopez G."/>
            <person name="Yakimov M.M."/>
            <person name="Ferrer M."/>
        </authorList>
    </citation>
    <scope>NUCLEOTIDE SEQUENCE</scope>
</reference>
<accession>J9G2B4</accession>
<gene>
    <name evidence="1" type="ORF">EVA_10542</name>
</gene>
<organism evidence="1">
    <name type="scientific">gut metagenome</name>
    <dbReference type="NCBI Taxonomy" id="749906"/>
    <lineage>
        <taxon>unclassified sequences</taxon>
        <taxon>metagenomes</taxon>
        <taxon>organismal metagenomes</taxon>
    </lineage>
</organism>
<dbReference type="AlphaFoldDB" id="J9G2B4"/>
<dbReference type="GO" id="GO:0016829">
    <property type="term" value="F:lyase activity"/>
    <property type="evidence" value="ECO:0007669"/>
    <property type="project" value="UniProtKB-KW"/>
</dbReference>
<dbReference type="EMBL" id="AMCI01002987">
    <property type="protein sequence ID" value="EJX01362.1"/>
    <property type="molecule type" value="Genomic_DNA"/>
</dbReference>